<sequence length="30" mass="3694">MMEIRVLNFLKIICVPLSPYTEMLFWTKLY</sequence>
<dbReference type="EMBL" id="GGEC01000221">
    <property type="protein sequence ID" value="MBW80704.1"/>
    <property type="molecule type" value="Transcribed_RNA"/>
</dbReference>
<organism evidence="1">
    <name type="scientific">Rhizophora mucronata</name>
    <name type="common">Asiatic mangrove</name>
    <dbReference type="NCBI Taxonomy" id="61149"/>
    <lineage>
        <taxon>Eukaryota</taxon>
        <taxon>Viridiplantae</taxon>
        <taxon>Streptophyta</taxon>
        <taxon>Embryophyta</taxon>
        <taxon>Tracheophyta</taxon>
        <taxon>Spermatophyta</taxon>
        <taxon>Magnoliopsida</taxon>
        <taxon>eudicotyledons</taxon>
        <taxon>Gunneridae</taxon>
        <taxon>Pentapetalae</taxon>
        <taxon>rosids</taxon>
        <taxon>fabids</taxon>
        <taxon>Malpighiales</taxon>
        <taxon>Rhizophoraceae</taxon>
        <taxon>Rhizophora</taxon>
    </lineage>
</organism>
<accession>A0A2P2IHJ9</accession>
<proteinExistence type="predicted"/>
<evidence type="ECO:0000313" key="1">
    <source>
        <dbReference type="EMBL" id="MBW80704.1"/>
    </source>
</evidence>
<reference evidence="1" key="1">
    <citation type="submission" date="2018-02" db="EMBL/GenBank/DDBJ databases">
        <title>Rhizophora mucronata_Transcriptome.</title>
        <authorList>
            <person name="Meera S.P."/>
            <person name="Sreeshan A."/>
            <person name="Augustine A."/>
        </authorList>
    </citation>
    <scope>NUCLEOTIDE SEQUENCE</scope>
    <source>
        <tissue evidence="1">Leaf</tissue>
    </source>
</reference>
<name>A0A2P2IHJ9_RHIMU</name>
<dbReference type="AlphaFoldDB" id="A0A2P2IHJ9"/>
<protein>
    <submittedName>
        <fullName evidence="1">Uncharacterized protein</fullName>
    </submittedName>
</protein>